<feature type="compositionally biased region" description="Acidic residues" evidence="1">
    <location>
        <begin position="1"/>
        <end position="15"/>
    </location>
</feature>
<protein>
    <submittedName>
        <fullName evidence="2">Uncharacterized protein</fullName>
    </submittedName>
</protein>
<dbReference type="EMBL" id="JAPFFJ010000018">
    <property type="protein sequence ID" value="KAJ6402123.1"/>
    <property type="molecule type" value="Genomic_DNA"/>
</dbReference>
<proteinExistence type="predicted"/>
<evidence type="ECO:0000313" key="2">
    <source>
        <dbReference type="EMBL" id="KAJ6402123.1"/>
    </source>
</evidence>
<organism evidence="2 3">
    <name type="scientific">Salix udensis</name>
    <dbReference type="NCBI Taxonomy" id="889485"/>
    <lineage>
        <taxon>Eukaryota</taxon>
        <taxon>Viridiplantae</taxon>
        <taxon>Streptophyta</taxon>
        <taxon>Embryophyta</taxon>
        <taxon>Tracheophyta</taxon>
        <taxon>Spermatophyta</taxon>
        <taxon>Magnoliopsida</taxon>
        <taxon>eudicotyledons</taxon>
        <taxon>Gunneridae</taxon>
        <taxon>Pentapetalae</taxon>
        <taxon>rosids</taxon>
        <taxon>fabids</taxon>
        <taxon>Malpighiales</taxon>
        <taxon>Salicaceae</taxon>
        <taxon>Saliceae</taxon>
        <taxon>Salix</taxon>
    </lineage>
</organism>
<feature type="compositionally biased region" description="Acidic residues" evidence="1">
    <location>
        <begin position="78"/>
        <end position="90"/>
    </location>
</feature>
<comment type="caution">
    <text evidence="2">The sequence shown here is derived from an EMBL/GenBank/DDBJ whole genome shotgun (WGS) entry which is preliminary data.</text>
</comment>
<feature type="compositionally biased region" description="Polar residues" evidence="1">
    <location>
        <begin position="26"/>
        <end position="37"/>
    </location>
</feature>
<evidence type="ECO:0000256" key="1">
    <source>
        <dbReference type="SAM" id="MobiDB-lite"/>
    </source>
</evidence>
<feature type="compositionally biased region" description="Acidic residues" evidence="1">
    <location>
        <begin position="53"/>
        <end position="65"/>
    </location>
</feature>
<dbReference type="AlphaFoldDB" id="A0AAD6JCG6"/>
<feature type="region of interest" description="Disordered" evidence="1">
    <location>
        <begin position="1"/>
        <end position="90"/>
    </location>
</feature>
<gene>
    <name evidence="2" type="ORF">OIU84_014245</name>
</gene>
<dbReference type="Proteomes" id="UP001162972">
    <property type="component" value="Chromosome 4"/>
</dbReference>
<accession>A0AAD6JCG6</accession>
<name>A0AAD6JCG6_9ROSI</name>
<reference evidence="2 3" key="1">
    <citation type="journal article" date="2023" name="Int. J. Mol. Sci.">
        <title>De Novo Assembly and Annotation of 11 Diverse Shrub Willow (Salix) Genomes Reveals Novel Gene Organization in Sex-Linked Regions.</title>
        <authorList>
            <person name="Hyden B."/>
            <person name="Feng K."/>
            <person name="Yates T.B."/>
            <person name="Jawdy S."/>
            <person name="Cereghino C."/>
            <person name="Smart L.B."/>
            <person name="Muchero W."/>
        </authorList>
    </citation>
    <scope>NUCLEOTIDE SEQUENCE [LARGE SCALE GENOMIC DNA]</scope>
    <source>
        <tissue evidence="2">Shoot tip</tissue>
    </source>
</reference>
<evidence type="ECO:0000313" key="3">
    <source>
        <dbReference type="Proteomes" id="UP001162972"/>
    </source>
</evidence>
<keyword evidence="3" id="KW-1185">Reference proteome</keyword>
<sequence>MEEAESDDNVEEEVYEQGNWEPRFNGTPNGWNGNSMEVSDDDGDASNGVAAMGDDDSEGDVEMSDGSDRDANQVQNDEGLDFADSDEYSD</sequence>